<evidence type="ECO:0000256" key="1">
    <source>
        <dbReference type="SAM" id="MobiDB-lite"/>
    </source>
</evidence>
<keyword evidence="3" id="KW-1185">Reference proteome</keyword>
<proteinExistence type="predicted"/>
<sequence>MHEEYIKWAEDEISPVGEWHNHPDSAPNLEEAMNSYHQDLWNSAPVDHSIFSGQIHQQQTYPHVGPSQDQGSSSNTVQPMHSGDFFGGYHGNFVPHFDEFRYPDSSFLPQPHQNFETPHHEQMTQYPAFHSMQIDLSYSPHHSEVGNRGYHNQNWHVSELNPASPSNNYGFLNTGAAIDHRINSIDNENLIYGTSKNSMSKEAHSPDEQIYIFTDREKSRLISALSNGFRRCSRKDALSKMPYRFTEDDEMYLQSIHEKALDFIYEPNPEYRETKLTTNIKFETNDVKKINNLKKNIIIQYIL</sequence>
<dbReference type="EMBL" id="CALTRL010004120">
    <property type="protein sequence ID" value="CAH7682484.1"/>
    <property type="molecule type" value="Genomic_DNA"/>
</dbReference>
<feature type="non-terminal residue" evidence="2">
    <location>
        <position position="303"/>
    </location>
</feature>
<name>A0AAV0B7Q9_PHAPC</name>
<accession>A0AAV0B7Q9</accession>
<gene>
    <name evidence="2" type="ORF">PPACK8108_LOCUS15418</name>
</gene>
<evidence type="ECO:0000313" key="2">
    <source>
        <dbReference type="EMBL" id="CAH7682484.1"/>
    </source>
</evidence>
<dbReference type="AlphaFoldDB" id="A0AAV0B7Q9"/>
<comment type="caution">
    <text evidence="2">The sequence shown here is derived from an EMBL/GenBank/DDBJ whole genome shotgun (WGS) entry which is preliminary data.</text>
</comment>
<dbReference type="Proteomes" id="UP001153365">
    <property type="component" value="Unassembled WGS sequence"/>
</dbReference>
<feature type="region of interest" description="Disordered" evidence="1">
    <location>
        <begin position="56"/>
        <end position="79"/>
    </location>
</feature>
<reference evidence="2" key="1">
    <citation type="submission" date="2022-06" db="EMBL/GenBank/DDBJ databases">
        <authorList>
            <consortium name="SYNGENTA / RWTH Aachen University"/>
        </authorList>
    </citation>
    <scope>NUCLEOTIDE SEQUENCE</scope>
</reference>
<protein>
    <submittedName>
        <fullName evidence="2">Uncharacterized protein</fullName>
    </submittedName>
</protein>
<evidence type="ECO:0000313" key="3">
    <source>
        <dbReference type="Proteomes" id="UP001153365"/>
    </source>
</evidence>
<organism evidence="2 3">
    <name type="scientific">Phakopsora pachyrhizi</name>
    <name type="common">Asian soybean rust disease fungus</name>
    <dbReference type="NCBI Taxonomy" id="170000"/>
    <lineage>
        <taxon>Eukaryota</taxon>
        <taxon>Fungi</taxon>
        <taxon>Dikarya</taxon>
        <taxon>Basidiomycota</taxon>
        <taxon>Pucciniomycotina</taxon>
        <taxon>Pucciniomycetes</taxon>
        <taxon>Pucciniales</taxon>
        <taxon>Phakopsoraceae</taxon>
        <taxon>Phakopsora</taxon>
    </lineage>
</organism>